<feature type="coiled-coil region" evidence="1">
    <location>
        <begin position="205"/>
        <end position="302"/>
    </location>
</feature>
<protein>
    <submittedName>
        <fullName evidence="2">Uncharacterized protein</fullName>
    </submittedName>
</protein>
<feature type="coiled-coil region" evidence="1">
    <location>
        <begin position="331"/>
        <end position="379"/>
    </location>
</feature>
<keyword evidence="3" id="KW-1185">Reference proteome</keyword>
<proteinExistence type="predicted"/>
<accession>A0A151HY15</accession>
<sequence length="476" mass="53837">MPETITLSKRNPSARLAAITRVETKLPRCMQRRLPYATAGSASVKCHPRSSPYRCTDHRIPKRPYRLAVGLSVTRTGRDTSITIPKSCSDRCPPNFLAIGSPCCKKSLSMMDLSLPVVDSDIGDLKSESESSASRLDEIADRSKDILTNGGSAYCSGGSWTDAIPSSESEQSETIGLIKDPTINAANIVCRVLVLNAWRRRRAEIAQLEQQVEHLHLQIEFLRRLLLAENDRVGRLNSELHREKSQFEEVMSQRDAIRSEKEKLEIELKRAEEVSQERSVTVGNLRNELLTAQDQLKAFDAQMTKDREKLLKLREDKRILLDKISASEILVTERDARAEKAESAIEELQLQLVAQVSLAESAQEQLQCTSRELQIAMAETQRLEKYLKASEDNVKTLSLRTISLESQLADREVELHRVEMEYHSQMMELNELRERLLRQSQEGSWSRILQIAGSIMRVSILRTFAFLSSATLPLLP</sequence>
<dbReference type="KEGG" id="acoc:108693053"/>
<dbReference type="Proteomes" id="UP000078540">
    <property type="component" value="Unassembled WGS sequence"/>
</dbReference>
<keyword evidence="1" id="KW-0175">Coiled coil</keyword>
<name>A0A151HY15_9HYME</name>
<reference evidence="2 3" key="1">
    <citation type="submission" date="2015-09" db="EMBL/GenBank/DDBJ databases">
        <title>Atta colombica WGS genome.</title>
        <authorList>
            <person name="Nygaard S."/>
            <person name="Hu H."/>
            <person name="Boomsma J."/>
            <person name="Zhang G."/>
        </authorList>
    </citation>
    <scope>NUCLEOTIDE SEQUENCE [LARGE SCALE GENOMIC DNA]</scope>
    <source>
        <strain evidence="2">Treedump-2</strain>
        <tissue evidence="2">Whole body</tissue>
    </source>
</reference>
<organism evidence="2 3">
    <name type="scientific">Atta colombica</name>
    <dbReference type="NCBI Taxonomy" id="520822"/>
    <lineage>
        <taxon>Eukaryota</taxon>
        <taxon>Metazoa</taxon>
        <taxon>Ecdysozoa</taxon>
        <taxon>Arthropoda</taxon>
        <taxon>Hexapoda</taxon>
        <taxon>Insecta</taxon>
        <taxon>Pterygota</taxon>
        <taxon>Neoptera</taxon>
        <taxon>Endopterygota</taxon>
        <taxon>Hymenoptera</taxon>
        <taxon>Apocrita</taxon>
        <taxon>Aculeata</taxon>
        <taxon>Formicoidea</taxon>
        <taxon>Formicidae</taxon>
        <taxon>Myrmicinae</taxon>
        <taxon>Atta</taxon>
    </lineage>
</organism>
<dbReference type="AlphaFoldDB" id="A0A151HY15"/>
<dbReference type="EMBL" id="KQ976735">
    <property type="protein sequence ID" value="KYM76141.1"/>
    <property type="molecule type" value="Genomic_DNA"/>
</dbReference>
<evidence type="ECO:0000313" key="3">
    <source>
        <dbReference type="Proteomes" id="UP000078540"/>
    </source>
</evidence>
<dbReference type="OrthoDB" id="7694231at2759"/>
<evidence type="ECO:0000313" key="2">
    <source>
        <dbReference type="EMBL" id="KYM76141.1"/>
    </source>
</evidence>
<evidence type="ECO:0000256" key="1">
    <source>
        <dbReference type="SAM" id="Coils"/>
    </source>
</evidence>
<gene>
    <name evidence="2" type="ORF">ALC53_13458</name>
</gene>